<evidence type="ECO:0000313" key="2">
    <source>
        <dbReference type="EMBL" id="RUO28766.1"/>
    </source>
</evidence>
<comment type="caution">
    <text evidence="2">The sequence shown here is derived from an EMBL/GenBank/DDBJ whole genome shotgun (WGS) entry which is preliminary data.</text>
</comment>
<keyword evidence="1" id="KW-1133">Transmembrane helix</keyword>
<organism evidence="2 3">
    <name type="scientific">Aliidiomarina sedimenti</name>
    <dbReference type="NCBI Taxonomy" id="1933879"/>
    <lineage>
        <taxon>Bacteria</taxon>
        <taxon>Pseudomonadati</taxon>
        <taxon>Pseudomonadota</taxon>
        <taxon>Gammaproteobacteria</taxon>
        <taxon>Alteromonadales</taxon>
        <taxon>Idiomarinaceae</taxon>
        <taxon>Aliidiomarina</taxon>
    </lineage>
</organism>
<evidence type="ECO:0000256" key="1">
    <source>
        <dbReference type="SAM" id="Phobius"/>
    </source>
</evidence>
<accession>A0ABY0BX78</accession>
<protein>
    <recommendedName>
        <fullName evidence="4">DUF2651 domain-containing protein</fullName>
    </recommendedName>
</protein>
<reference evidence="2 3" key="1">
    <citation type="journal article" date="2018" name="Front. Microbiol.">
        <title>Genome-Based Analysis Reveals the Taxonomy and Diversity of the Family Idiomarinaceae.</title>
        <authorList>
            <person name="Liu Y."/>
            <person name="Lai Q."/>
            <person name="Shao Z."/>
        </authorList>
    </citation>
    <scope>NUCLEOTIDE SEQUENCE [LARGE SCALE GENOMIC DNA]</scope>
    <source>
        <strain evidence="2 3">GBSy1</strain>
    </source>
</reference>
<dbReference type="Proteomes" id="UP000287410">
    <property type="component" value="Unassembled WGS sequence"/>
</dbReference>
<feature type="transmembrane region" description="Helical" evidence="1">
    <location>
        <begin position="63"/>
        <end position="84"/>
    </location>
</feature>
<dbReference type="EMBL" id="PIPN01000005">
    <property type="protein sequence ID" value="RUO28766.1"/>
    <property type="molecule type" value="Genomic_DNA"/>
</dbReference>
<feature type="transmembrane region" description="Helical" evidence="1">
    <location>
        <begin position="6"/>
        <end position="24"/>
    </location>
</feature>
<keyword evidence="1" id="KW-0472">Membrane</keyword>
<feature type="transmembrane region" description="Helical" evidence="1">
    <location>
        <begin position="31"/>
        <end position="51"/>
    </location>
</feature>
<keyword evidence="3" id="KW-1185">Reference proteome</keyword>
<gene>
    <name evidence="2" type="ORF">CWE12_10655</name>
</gene>
<keyword evidence="1" id="KW-0812">Transmembrane</keyword>
<sequence>MTYFDYALLIVFCFPLPLLTAFILRNKSKNVVIKVGIVTPVLIITLLLIAARPGSLYMVEIIYFLWGTVFLVVTYIAWLIINLVRRIR</sequence>
<name>A0ABY0BX78_9GAMM</name>
<evidence type="ECO:0008006" key="4">
    <source>
        <dbReference type="Google" id="ProtNLM"/>
    </source>
</evidence>
<proteinExistence type="predicted"/>
<evidence type="ECO:0000313" key="3">
    <source>
        <dbReference type="Proteomes" id="UP000287410"/>
    </source>
</evidence>